<reference evidence="3" key="1">
    <citation type="submission" date="2021-03" db="EMBL/GenBank/DDBJ databases">
        <authorList>
            <person name="Tagirdzhanova G."/>
        </authorList>
    </citation>
    <scope>NUCLEOTIDE SEQUENCE</scope>
</reference>
<protein>
    <recommendedName>
        <fullName evidence="2">SUZ domain-containing protein</fullName>
    </recommendedName>
</protein>
<dbReference type="SUPFAM" id="SSF82708">
    <property type="entry name" value="R3H domain"/>
    <property type="match status" value="1"/>
</dbReference>
<gene>
    <name evidence="3" type="ORF">ALECFALPRED_009458</name>
</gene>
<dbReference type="Pfam" id="PF12752">
    <property type="entry name" value="SUZ"/>
    <property type="match status" value="1"/>
</dbReference>
<feature type="region of interest" description="Disordered" evidence="1">
    <location>
        <begin position="71"/>
        <end position="151"/>
    </location>
</feature>
<feature type="compositionally biased region" description="Polar residues" evidence="1">
    <location>
        <begin position="83"/>
        <end position="107"/>
    </location>
</feature>
<feature type="compositionally biased region" description="Polar residues" evidence="1">
    <location>
        <begin position="599"/>
        <end position="667"/>
    </location>
</feature>
<feature type="region of interest" description="Disordered" evidence="1">
    <location>
        <begin position="257"/>
        <end position="281"/>
    </location>
</feature>
<keyword evidence="4" id="KW-1185">Reference proteome</keyword>
<dbReference type="PANTHER" id="PTHR15672:SF8">
    <property type="entry name" value="PROTEIN ENCORE"/>
    <property type="match status" value="1"/>
</dbReference>
<dbReference type="OrthoDB" id="278430at2759"/>
<dbReference type="GO" id="GO:0006012">
    <property type="term" value="P:galactose metabolic process"/>
    <property type="evidence" value="ECO:0007669"/>
    <property type="project" value="TreeGrafter"/>
</dbReference>
<dbReference type="Proteomes" id="UP000664203">
    <property type="component" value="Unassembled WGS sequence"/>
</dbReference>
<accession>A0A8H3PJ09</accession>
<dbReference type="PANTHER" id="PTHR15672">
    <property type="entry name" value="CAMP-REGULATED PHOSPHOPROTEIN 21 RELATED R3H DOMAIN CONTAINING PROTEIN"/>
    <property type="match status" value="1"/>
</dbReference>
<feature type="region of interest" description="Disordered" evidence="1">
    <location>
        <begin position="507"/>
        <end position="560"/>
    </location>
</feature>
<dbReference type="EMBL" id="CAJPDR010000712">
    <property type="protein sequence ID" value="CAF9942033.1"/>
    <property type="molecule type" value="Genomic_DNA"/>
</dbReference>
<evidence type="ECO:0000313" key="4">
    <source>
        <dbReference type="Proteomes" id="UP000664203"/>
    </source>
</evidence>
<feature type="compositionally biased region" description="Polar residues" evidence="1">
    <location>
        <begin position="366"/>
        <end position="379"/>
    </location>
</feature>
<feature type="compositionally biased region" description="Polar residues" evidence="1">
    <location>
        <begin position="507"/>
        <end position="544"/>
    </location>
</feature>
<feature type="compositionally biased region" description="Basic and acidic residues" evidence="1">
    <location>
        <begin position="335"/>
        <end position="359"/>
    </location>
</feature>
<feature type="compositionally biased region" description="Pro residues" evidence="1">
    <location>
        <begin position="700"/>
        <end position="711"/>
    </location>
</feature>
<evidence type="ECO:0000313" key="3">
    <source>
        <dbReference type="EMBL" id="CAF9942033.1"/>
    </source>
</evidence>
<dbReference type="InterPro" id="IPR051937">
    <property type="entry name" value="R3H_domain_containing"/>
</dbReference>
<feature type="compositionally biased region" description="Polar residues" evidence="1">
    <location>
        <begin position="675"/>
        <end position="696"/>
    </location>
</feature>
<dbReference type="AlphaFoldDB" id="A0A8H3PJ09"/>
<name>A0A8H3PJ09_9LECA</name>
<dbReference type="InterPro" id="IPR024771">
    <property type="entry name" value="SUZ"/>
</dbReference>
<dbReference type="GO" id="GO:0003676">
    <property type="term" value="F:nucleic acid binding"/>
    <property type="evidence" value="ECO:0007669"/>
    <property type="project" value="InterPro"/>
</dbReference>
<feature type="region of interest" description="Disordered" evidence="1">
    <location>
        <begin position="1"/>
        <end position="51"/>
    </location>
</feature>
<feature type="region of interest" description="Disordered" evidence="1">
    <location>
        <begin position="584"/>
        <end position="715"/>
    </location>
</feature>
<proteinExistence type="predicted"/>
<feature type="compositionally biased region" description="Polar residues" evidence="1">
    <location>
        <begin position="21"/>
        <end position="33"/>
    </location>
</feature>
<feature type="region of interest" description="Disordered" evidence="1">
    <location>
        <begin position="296"/>
        <end position="398"/>
    </location>
</feature>
<evidence type="ECO:0000256" key="1">
    <source>
        <dbReference type="SAM" id="MobiDB-lite"/>
    </source>
</evidence>
<organism evidence="3 4">
    <name type="scientific">Alectoria fallacina</name>
    <dbReference type="NCBI Taxonomy" id="1903189"/>
    <lineage>
        <taxon>Eukaryota</taxon>
        <taxon>Fungi</taxon>
        <taxon>Dikarya</taxon>
        <taxon>Ascomycota</taxon>
        <taxon>Pezizomycotina</taxon>
        <taxon>Lecanoromycetes</taxon>
        <taxon>OSLEUM clade</taxon>
        <taxon>Lecanoromycetidae</taxon>
        <taxon>Lecanorales</taxon>
        <taxon>Lecanorineae</taxon>
        <taxon>Parmeliaceae</taxon>
        <taxon>Alectoria</taxon>
    </lineage>
</organism>
<feature type="compositionally biased region" description="Polar residues" evidence="1">
    <location>
        <begin position="296"/>
        <end position="305"/>
    </location>
</feature>
<dbReference type="PROSITE" id="PS51673">
    <property type="entry name" value="SUZ"/>
    <property type="match status" value="1"/>
</dbReference>
<comment type="caution">
    <text evidence="3">The sequence shown here is derived from an EMBL/GenBank/DDBJ whole genome shotgun (WGS) entry which is preliminary data.</text>
</comment>
<evidence type="ECO:0000259" key="2">
    <source>
        <dbReference type="PROSITE" id="PS51673"/>
    </source>
</evidence>
<sequence>MAPPIHHGPLIVGRENERPSKASSLTRSSQASKVESPVASQLHRELQSPMSRLTVKESPLVFHALNDQQKSNISRAGLRLDDNQTQISSSSTKPASLDSKSTTSGTTFALDEKESLQPDDSASVKAAEEEDYGSGPASGAQNSRVGSEAGSRAFRDQFYEITESIGPGSHRMHPVGRRIIAGIEEEGPQMTRSPLISALPAPVNLPRPQTIAPSGPVIDYKYQEPDEKLLEALESPKDRLFLLRLEQEVITFVRDSHPPPLSALAPKASVPVDAQSSSQPTMKIMRRAGVGIDGQITESGANTADGSMAPSKAGSETGDDSQRGTGVASPTDSNLAKDKSAMTREEREAKYKETRERIFGPESESIDSNEALNEVSRTSSRNEKKKKKHKNDDDGFEARSQFNAYYPSLQYPVTTYDQTAASPAYYSPYTMQQGSISGQAGAVGAAMLQQGYQQGYNPMSAPQGFPAMTSQNPMLNGYEVQTANANMGTYNQQISSHYYPSMQQGVGMGQSSPVMSSPAISNHAQFSRPQSQLSDQPWSQNSYSYPYPQQRDLQPFFPSPMQSPNLMAGVASVPYQYGQLPLQPGMQGARAQHPLPGSYKSQAFNPQTRPFVPNGSSVPPQTAQHGNTSNPSTQNLNGNQYSPYIQQSSPYHQGPSMSVSGSYSFSQEPKAYGTRKSSTQLNATHSPVQSSLSKWGTPSHLPPKPPPPEVPSMPEVQHSLPMNNQFNVNVQPLNGGQQMPNFQNGVYSMPGVDPQAI</sequence>
<feature type="domain" description="SUZ" evidence="2">
    <location>
        <begin position="256"/>
        <end position="363"/>
    </location>
</feature>
<feature type="compositionally biased region" description="Low complexity" evidence="1">
    <location>
        <begin position="262"/>
        <end position="271"/>
    </location>
</feature>
<dbReference type="InterPro" id="IPR036867">
    <property type="entry name" value="R3H_dom_sf"/>
</dbReference>
<dbReference type="Gene3D" id="3.30.1370.50">
    <property type="entry name" value="R3H-like domain"/>
    <property type="match status" value="1"/>
</dbReference>